<dbReference type="EMBL" id="MK814702">
    <property type="protein sequence ID" value="QCI07885.1"/>
    <property type="molecule type" value="Genomic_DNA"/>
</dbReference>
<dbReference type="InterPro" id="IPR023574">
    <property type="entry name" value="Ribosomal_uL4_dom_sf"/>
</dbReference>
<gene>
    <name evidence="10" type="primary">rpl4</name>
</gene>
<comment type="similarity">
    <text evidence="2">Belongs to the universal ribosomal protein uL4 family.</text>
</comment>
<dbReference type="PANTHER" id="PTHR10746">
    <property type="entry name" value="50S RIBOSOMAL PROTEIN L4"/>
    <property type="match status" value="1"/>
</dbReference>
<reference evidence="10" key="1">
    <citation type="journal article" date="2019" name="Mol. Phylogenet. Evol.">
        <title>Morphological evolution and classification of the red algal order Ceramiales inferred using plastid phylogenomics.</title>
        <authorList>
            <person name="Diaz-Tapia P."/>
            <person name="Pasella M.M."/>
            <person name="Verbruggen H."/>
            <person name="Maggs C.A."/>
        </authorList>
    </citation>
    <scope>NUCLEOTIDE SEQUENCE</scope>
    <source>
        <strain evidence="10">PD2941_3</strain>
    </source>
</reference>
<keyword evidence="5 10" id="KW-0689">Ribosomal protein</keyword>
<dbReference type="NCBIfam" id="TIGR03953">
    <property type="entry name" value="rplD_bact"/>
    <property type="match status" value="1"/>
</dbReference>
<dbReference type="GO" id="GO:0005840">
    <property type="term" value="C:ribosome"/>
    <property type="evidence" value="ECO:0007669"/>
    <property type="project" value="UniProtKB-KW"/>
</dbReference>
<dbReference type="GO" id="GO:0019843">
    <property type="term" value="F:rRNA binding"/>
    <property type="evidence" value="ECO:0007669"/>
    <property type="project" value="UniProtKB-KW"/>
</dbReference>
<keyword evidence="10" id="KW-0934">Plastid</keyword>
<keyword evidence="4" id="KW-0694">RNA-binding</keyword>
<dbReference type="InterPro" id="IPR013005">
    <property type="entry name" value="Ribosomal_uL4-like"/>
</dbReference>
<evidence type="ECO:0000256" key="2">
    <source>
        <dbReference type="ARBA" id="ARBA00010528"/>
    </source>
</evidence>
<evidence type="ECO:0000256" key="6">
    <source>
        <dbReference type="ARBA" id="ARBA00023274"/>
    </source>
</evidence>
<dbReference type="SUPFAM" id="SSF52166">
    <property type="entry name" value="Ribosomal protein L4"/>
    <property type="match status" value="1"/>
</dbReference>
<comment type="function">
    <text evidence="1">Probably binds the 23S rRNA.</text>
</comment>
<feature type="compositionally biased region" description="Basic residues" evidence="9">
    <location>
        <begin position="69"/>
        <end position="80"/>
    </location>
</feature>
<geneLocation type="plastid" evidence="10"/>
<dbReference type="HAMAP" id="MF_01328_B">
    <property type="entry name" value="Ribosomal_uL4_B"/>
    <property type="match status" value="1"/>
</dbReference>
<dbReference type="Pfam" id="PF00573">
    <property type="entry name" value="Ribosomal_L4"/>
    <property type="match status" value="1"/>
</dbReference>
<proteinExistence type="inferred from homology"/>
<dbReference type="GO" id="GO:1990904">
    <property type="term" value="C:ribonucleoprotein complex"/>
    <property type="evidence" value="ECO:0007669"/>
    <property type="project" value="UniProtKB-KW"/>
</dbReference>
<dbReference type="GO" id="GO:0003735">
    <property type="term" value="F:structural constituent of ribosome"/>
    <property type="evidence" value="ECO:0007669"/>
    <property type="project" value="InterPro"/>
</dbReference>
<organism evidence="10">
    <name type="scientific">Pleonosporium borreri</name>
    <dbReference type="NCBI Taxonomy" id="2575635"/>
    <lineage>
        <taxon>Eukaryota</taxon>
        <taxon>Rhodophyta</taxon>
        <taxon>Florideophyceae</taxon>
        <taxon>Rhodymeniophycidae</taxon>
        <taxon>Ceramiales</taxon>
        <taxon>Ceramiaceae</taxon>
        <taxon>Pleonosporium</taxon>
    </lineage>
</organism>
<evidence type="ECO:0000256" key="9">
    <source>
        <dbReference type="SAM" id="MobiDB-lite"/>
    </source>
</evidence>
<evidence type="ECO:0000256" key="5">
    <source>
        <dbReference type="ARBA" id="ARBA00022980"/>
    </source>
</evidence>
<dbReference type="AlphaFoldDB" id="A0A4D6X237"/>
<dbReference type="InterPro" id="IPR002136">
    <property type="entry name" value="Ribosomal_uL4"/>
</dbReference>
<evidence type="ECO:0000256" key="8">
    <source>
        <dbReference type="ARBA" id="ARBA00035387"/>
    </source>
</evidence>
<evidence type="ECO:0000313" key="10">
    <source>
        <dbReference type="EMBL" id="QCI07885.1"/>
    </source>
</evidence>
<evidence type="ECO:0000256" key="4">
    <source>
        <dbReference type="ARBA" id="ARBA00022884"/>
    </source>
</evidence>
<dbReference type="Gene3D" id="3.40.1370.10">
    <property type="match status" value="1"/>
</dbReference>
<keyword evidence="6" id="KW-0687">Ribonucleoprotein</keyword>
<dbReference type="PANTHER" id="PTHR10746:SF17">
    <property type="entry name" value="LARGE RIBOSOMAL SUBUNIT PROTEIN UL4C"/>
    <property type="match status" value="1"/>
</dbReference>
<keyword evidence="3" id="KW-0699">rRNA-binding</keyword>
<name>A0A4D6X237_9FLOR</name>
<accession>A0A4D6X237</accession>
<dbReference type="GO" id="GO:0006412">
    <property type="term" value="P:translation"/>
    <property type="evidence" value="ECO:0007669"/>
    <property type="project" value="InterPro"/>
</dbReference>
<reference evidence="10" key="2">
    <citation type="submission" date="2019-04" db="EMBL/GenBank/DDBJ databases">
        <authorList>
            <person name="Pasella M."/>
        </authorList>
    </citation>
    <scope>NUCLEOTIDE SEQUENCE</scope>
    <source>
        <strain evidence="10">PD2941_3</strain>
    </source>
</reference>
<evidence type="ECO:0000256" key="1">
    <source>
        <dbReference type="ARBA" id="ARBA00004083"/>
    </source>
</evidence>
<evidence type="ECO:0000256" key="3">
    <source>
        <dbReference type="ARBA" id="ARBA00022730"/>
    </source>
</evidence>
<feature type="region of interest" description="Disordered" evidence="9">
    <location>
        <begin position="61"/>
        <end position="91"/>
    </location>
</feature>
<sequence length="221" mass="25415">MIITKTIKYKIKQYTDNSISSSIPNNLDLKVHDNDKYNIYLIHKVLKWQLNQYRYRNASTKTRAQVRGGGKKPWKQKGTGRARSGSNKSPLWRGGGVIFGPQSQIYKSKINKKEKKLALHNALYNKHMQTFIINENLYSLNQPSTKSIINILQKLNISINKTNKVLLIVAKKEKNLLLSIRNLSNVDIIIVEHLNILALLKTDTILLTIDGFNKLKEIYND</sequence>
<protein>
    <recommendedName>
        <fullName evidence="7">Large ribosomal subunit protein uL4c</fullName>
    </recommendedName>
    <alternativeName>
        <fullName evidence="8">50S ribosomal protein L4, chloroplastic</fullName>
    </alternativeName>
</protein>
<evidence type="ECO:0000256" key="7">
    <source>
        <dbReference type="ARBA" id="ARBA00035208"/>
    </source>
</evidence>